<protein>
    <recommendedName>
        <fullName evidence="4">Biofilm regulator BssS</fullName>
    </recommendedName>
</protein>
<feature type="region of interest" description="Disordered" evidence="1">
    <location>
        <begin position="333"/>
        <end position="411"/>
    </location>
</feature>
<sequence>MAPVPTAPDGWTAVRVGDQVFFWPSSQPIPTSLDGSHGLSGSPNFRLPSSWDKQPPPEWHDLYGAANRGKDTNPFEVLATTPPPVPPAAPAAPALPAPAPDAPPFVRTGVQESGEVAKAIKEVNEKADKAQTQLAGADAGFMKAILGAHTRTQEGKAELSKIQKEWMDLSSKVDLSSPAGSKQMFHMMDNRMADINRILGSNVLDNASSAGIIAAKKALYEKIEPDGTAGADQNNPQGGNQNTGGAAGSDTSGGGSGGGGSTDTTGGQTGGAGGGTQGEPIPPAPNLGAMGGADPFSGMMNAAGQIPGAIGGALGAPLSSLGGIGSALGSALGPAFAQQGEGPDPYRDDSPEPHKHDEPDDPEPKKDDPEPKKDDPEPEPKAPAEPPAQPIAAAAPAPPSDVVTDSDGKTTKAANTGLAKALDNVRNHGMDIPTGYHEAGYTVPPVTATIPPEQNVPPAKIMGGDLANTGTRWVTVWDKNTVLIDGQLHPISDLPNNGEMKGYWRPPETSGTTIATAGQAGAPPAQPASGQTSSTTTGK</sequence>
<gene>
    <name evidence="2" type="ORF">BKG84_24790</name>
</gene>
<evidence type="ECO:0000256" key="1">
    <source>
        <dbReference type="SAM" id="MobiDB-lite"/>
    </source>
</evidence>
<feature type="compositionally biased region" description="Low complexity" evidence="1">
    <location>
        <begin position="509"/>
        <end position="539"/>
    </location>
</feature>
<accession>A0A1S1LTK8</accession>
<feature type="compositionally biased region" description="Low complexity" evidence="1">
    <location>
        <begin position="229"/>
        <end position="240"/>
    </location>
</feature>
<keyword evidence="3" id="KW-1185">Reference proteome</keyword>
<dbReference type="Proteomes" id="UP000179441">
    <property type="component" value="Unassembled WGS sequence"/>
</dbReference>
<dbReference type="AlphaFoldDB" id="A0A1S1LTK8"/>
<evidence type="ECO:0008006" key="4">
    <source>
        <dbReference type="Google" id="ProtNLM"/>
    </source>
</evidence>
<feature type="compositionally biased region" description="Basic and acidic residues" evidence="1">
    <location>
        <begin position="344"/>
        <end position="382"/>
    </location>
</feature>
<feature type="region of interest" description="Disordered" evidence="1">
    <location>
        <begin position="226"/>
        <end position="292"/>
    </location>
</feature>
<organism evidence="2 3">
    <name type="scientific">Mycobacteroides chelonae</name>
    <name type="common">Mycobacterium chelonae</name>
    <dbReference type="NCBI Taxonomy" id="1774"/>
    <lineage>
        <taxon>Bacteria</taxon>
        <taxon>Bacillati</taxon>
        <taxon>Actinomycetota</taxon>
        <taxon>Actinomycetes</taxon>
        <taxon>Mycobacteriales</taxon>
        <taxon>Mycobacteriaceae</taxon>
        <taxon>Mycobacteroides</taxon>
    </lineage>
</organism>
<name>A0A1S1LTK8_MYCCH</name>
<dbReference type="Pfam" id="PF10774">
    <property type="entry name" value="DUF4226"/>
    <property type="match status" value="1"/>
</dbReference>
<dbReference type="InterPro" id="IPR019710">
    <property type="entry name" value="DUF4226"/>
</dbReference>
<comment type="caution">
    <text evidence="2">The sequence shown here is derived from an EMBL/GenBank/DDBJ whole genome shotgun (WGS) entry which is preliminary data.</text>
</comment>
<feature type="compositionally biased region" description="Gly residues" evidence="1">
    <location>
        <begin position="241"/>
        <end position="277"/>
    </location>
</feature>
<dbReference type="EMBL" id="MLIS01000004">
    <property type="protein sequence ID" value="OHU76114.1"/>
    <property type="molecule type" value="Genomic_DNA"/>
</dbReference>
<reference evidence="2 3" key="1">
    <citation type="submission" date="2016-10" db="EMBL/GenBank/DDBJ databases">
        <title>Evaluation of Human, Veterinary and Environmental Mycobacterium chelonae Isolates by Core Genome Phylogenomic Analysis, Targeted Gene Comparison, and Anti-microbial Susceptibility Patterns: A Tale of Mistaken Identities.</title>
        <authorList>
            <person name="Fogelson S.B."/>
            <person name="Camus A.C."/>
            <person name="Lorenz W."/>
            <person name="Vasireddy R."/>
            <person name="Vasireddy S."/>
            <person name="Smith T."/>
            <person name="Brown-Elliott B.A."/>
            <person name="Wallace R.J.Jr."/>
            <person name="Hasan N.A."/>
            <person name="Reischl U."/>
            <person name="Sanchez S."/>
        </authorList>
    </citation>
    <scope>NUCLEOTIDE SEQUENCE [LARGE SCALE GENOMIC DNA]</scope>
    <source>
        <strain evidence="2 3">15518</strain>
    </source>
</reference>
<evidence type="ECO:0000313" key="3">
    <source>
        <dbReference type="Proteomes" id="UP000179441"/>
    </source>
</evidence>
<evidence type="ECO:0000313" key="2">
    <source>
        <dbReference type="EMBL" id="OHU76114.1"/>
    </source>
</evidence>
<feature type="region of interest" description="Disordered" evidence="1">
    <location>
        <begin position="498"/>
        <end position="539"/>
    </location>
</feature>
<proteinExistence type="predicted"/>